<accession>A0ACB7XCV5</accession>
<organism evidence="1 2">
    <name type="scientific">Vaccinium darrowii</name>
    <dbReference type="NCBI Taxonomy" id="229202"/>
    <lineage>
        <taxon>Eukaryota</taxon>
        <taxon>Viridiplantae</taxon>
        <taxon>Streptophyta</taxon>
        <taxon>Embryophyta</taxon>
        <taxon>Tracheophyta</taxon>
        <taxon>Spermatophyta</taxon>
        <taxon>Magnoliopsida</taxon>
        <taxon>eudicotyledons</taxon>
        <taxon>Gunneridae</taxon>
        <taxon>Pentapetalae</taxon>
        <taxon>asterids</taxon>
        <taxon>Ericales</taxon>
        <taxon>Ericaceae</taxon>
        <taxon>Vaccinioideae</taxon>
        <taxon>Vaccinieae</taxon>
        <taxon>Vaccinium</taxon>
    </lineage>
</organism>
<protein>
    <submittedName>
        <fullName evidence="1">Uncharacterized protein</fullName>
    </submittedName>
</protein>
<proteinExistence type="predicted"/>
<comment type="caution">
    <text evidence="1">The sequence shown here is derived from an EMBL/GenBank/DDBJ whole genome shotgun (WGS) entry which is preliminary data.</text>
</comment>
<reference evidence="1 2" key="1">
    <citation type="journal article" date="2021" name="Hortic Res">
        <title>High-quality reference genome and annotation aids understanding of berry development for evergreen blueberry (Vaccinium darrowii).</title>
        <authorList>
            <person name="Yu J."/>
            <person name="Hulse-Kemp A.M."/>
            <person name="Babiker E."/>
            <person name="Staton M."/>
        </authorList>
    </citation>
    <scope>NUCLEOTIDE SEQUENCE [LARGE SCALE GENOMIC DNA]</scope>
    <source>
        <strain evidence="2">cv. NJ 8807/NJ 8810</strain>
        <tissue evidence="1">Young leaf</tissue>
    </source>
</reference>
<evidence type="ECO:0000313" key="2">
    <source>
        <dbReference type="Proteomes" id="UP000828048"/>
    </source>
</evidence>
<sequence>MMTEEEVPDEIEHVKQSSIQASDGDIEPVEHLPELMEECSFEDFMKLGSRSDKKVHEDKVIEPKCGMIFDTADEAYTFYNGYARKIGFSVRKLRTNKSKADRNKILRQVLVCACEGTYQKIRTPKKRRENRRFECKALFEFKLIGDKYHVIQFILEHTHDLVPPQSAHYLRSHRRIESSQVGLINKMHSSGFKQSDIYSYMSNEAGGPQYLNFIPSDCYNLLQRKRAEFLKKGDSQCLLEYFKQKQHENKHFFYSFRTTEENENAAKHLSQVFAKFKSFTSRFKACIYEGETIEEFESRWKKLLEDFKLTDNVWLQKLYEFREKWAQVFSHAYFCAGMTTTQRSESINKFLKKYFGSTLVLREFVDQYDKAIACRREKEREAENKTQQTSPILVSRWSVECEAAEKYTKKVFYSFQKEYQQTLDLSLQLENDDGTISSYIVKELVGWKRIRKVAYNRLEHSVSCTCRKFEFHGILCSHALKVFRDLQYESLPPRYYLKRWTRKIVDEDVFDLHGDLIPNDNDPSLTIRYSALSQISQRIVSKSSKFPDVSALTEVGLLELDAKVDSWISSRCANENVASNPQTNSTLNLDDEAPLRDPTKRKRRQGNKRKRGALEGKQPRKKTSCKRKGKGEGSTTEAMIGASQPSQEVEEVENTQENITLNMMNARNNAEKYLIDLEIVMLAPGFQY</sequence>
<keyword evidence="2" id="KW-1185">Reference proteome</keyword>
<name>A0ACB7XCV5_9ERIC</name>
<gene>
    <name evidence="1" type="ORF">Vadar_028589</name>
</gene>
<evidence type="ECO:0000313" key="1">
    <source>
        <dbReference type="EMBL" id="KAH7838581.1"/>
    </source>
</evidence>
<dbReference type="EMBL" id="CM037156">
    <property type="protein sequence ID" value="KAH7838581.1"/>
    <property type="molecule type" value="Genomic_DNA"/>
</dbReference>
<dbReference type="Proteomes" id="UP000828048">
    <property type="component" value="Chromosome 6"/>
</dbReference>